<evidence type="ECO:0000256" key="1">
    <source>
        <dbReference type="SAM" id="MobiDB-lite"/>
    </source>
</evidence>
<dbReference type="AlphaFoldDB" id="A0A8S9A456"/>
<comment type="caution">
    <text evidence="3">The sequence shown here is derived from an EMBL/GenBank/DDBJ whole genome shotgun (WGS) entry which is preliminary data.</text>
</comment>
<name>A0A8S9A456_SORMA</name>
<proteinExistence type="predicted"/>
<keyword evidence="2" id="KW-0472">Membrane</keyword>
<organism evidence="3 4">
    <name type="scientific">Sordaria macrospora</name>
    <dbReference type="NCBI Taxonomy" id="5147"/>
    <lineage>
        <taxon>Eukaryota</taxon>
        <taxon>Fungi</taxon>
        <taxon>Dikarya</taxon>
        <taxon>Ascomycota</taxon>
        <taxon>Pezizomycotina</taxon>
        <taxon>Sordariomycetes</taxon>
        <taxon>Sordariomycetidae</taxon>
        <taxon>Sordariales</taxon>
        <taxon>Sordariaceae</taxon>
        <taxon>Sordaria</taxon>
    </lineage>
</organism>
<evidence type="ECO:0000313" key="4">
    <source>
        <dbReference type="Proteomes" id="UP000433876"/>
    </source>
</evidence>
<feature type="region of interest" description="Disordered" evidence="1">
    <location>
        <begin position="1"/>
        <end position="99"/>
    </location>
</feature>
<evidence type="ECO:0000256" key="2">
    <source>
        <dbReference type="SAM" id="Phobius"/>
    </source>
</evidence>
<feature type="transmembrane region" description="Helical" evidence="2">
    <location>
        <begin position="196"/>
        <end position="219"/>
    </location>
</feature>
<dbReference type="EMBL" id="NMPR01000009">
    <property type="protein sequence ID" value="KAA8635721.1"/>
    <property type="molecule type" value="Genomic_DNA"/>
</dbReference>
<keyword evidence="2" id="KW-1133">Transmembrane helix</keyword>
<feature type="compositionally biased region" description="Polar residues" evidence="1">
    <location>
        <begin position="71"/>
        <end position="84"/>
    </location>
</feature>
<sequence>MRRRRSARDASKPSRRSGRERRRRSATRRWPRRCTRRGWRGSSARRSATSLSTPERGDRERHSGTCGTPRLTPSRQRWVTNRTTGVAVPPTPEKANPERHSQRDVFLGWFDDSGVTLFGGVFYDGMGFLELEVRSSHGRLWLARRSSADRTNGWETTNPERRRLIGRRASTTTACDNDSNILIPPSNFYTEHNQRLLSLPIHPLGIFCFHVTLFLTNFWL</sequence>
<feature type="compositionally biased region" description="Basic residues" evidence="1">
    <location>
        <begin position="13"/>
        <end position="39"/>
    </location>
</feature>
<reference evidence="3 4" key="1">
    <citation type="submission" date="2017-07" db="EMBL/GenBank/DDBJ databases">
        <title>Genome sequence of the Sordaria macrospora wild type strain R19027.</title>
        <authorList>
            <person name="Nowrousian M."/>
            <person name="Teichert I."/>
            <person name="Kueck U."/>
        </authorList>
    </citation>
    <scope>NUCLEOTIDE SEQUENCE [LARGE SCALE GENOMIC DNA]</scope>
    <source>
        <strain evidence="3 4">R19027</strain>
        <tissue evidence="3">Mycelium</tissue>
    </source>
</reference>
<protein>
    <submittedName>
        <fullName evidence="3">Uncharacterized protein</fullName>
    </submittedName>
</protein>
<dbReference type="Proteomes" id="UP000433876">
    <property type="component" value="Unassembled WGS sequence"/>
</dbReference>
<gene>
    <name evidence="3" type="ORF">SMACR_05723</name>
</gene>
<feature type="compositionally biased region" description="Low complexity" evidence="1">
    <location>
        <begin position="40"/>
        <end position="53"/>
    </location>
</feature>
<accession>A0A8S9A456</accession>
<keyword evidence="2" id="KW-0812">Transmembrane</keyword>
<evidence type="ECO:0000313" key="3">
    <source>
        <dbReference type="EMBL" id="KAA8635721.1"/>
    </source>
</evidence>